<feature type="binding site" evidence="5">
    <location>
        <position position="175"/>
    </location>
    <ligand>
        <name>Fe cation</name>
        <dbReference type="ChEBI" id="CHEBI:24875"/>
        <label>1</label>
    </ligand>
</feature>
<feature type="binding site" evidence="5">
    <location>
        <position position="279"/>
    </location>
    <ligand>
        <name>Fe cation</name>
        <dbReference type="ChEBI" id="CHEBI:24875"/>
        <label>2</label>
    </ligand>
</feature>
<dbReference type="InterPro" id="IPR012348">
    <property type="entry name" value="RNR-like"/>
</dbReference>
<dbReference type="SUPFAM" id="SSF47240">
    <property type="entry name" value="Ferritin-like"/>
    <property type="match status" value="1"/>
</dbReference>
<keyword evidence="4 5" id="KW-0408">Iron</keyword>
<sequence>MTAPTSSSAAAGTVPAARTASTSSSEEITVTTTTDSARPAVDGAVEGTVDNVTGLGAIQSGAARVDVSDKAMINARADVNQLLPLKYGWAWEKYLAGCNNHWMPTEVSMQADIALWKSRDGLTEDERLMLKRNLGFFATAESLVANNIVLAVYRQLTNPECRQYLLRQAFEEAVHTHTFQYICTSLGLDEGELFNMYREVPSITAKDAWALKHTRNLESGEFSTGTPEADQDFLRDLIAFYVVFEGMWFYTGFAQILSLGRRNKMVGIAEQYQYILRDESIHLNFGIDVINQIKAENPHLWSAEFQAEVRGMLKEACELEIEYGKETMPRGILGLNADLTSEYMRFITNRRCVQLGLAEVFPPAENPFPWMSETMDLKKEKNFFETRVIEYQTGGGLSWE</sequence>
<feature type="binding site" evidence="5">
    <location>
        <position position="141"/>
    </location>
    <ligand>
        <name>Fe cation</name>
        <dbReference type="ChEBI" id="CHEBI:24875"/>
        <label>1</label>
    </ligand>
</feature>
<evidence type="ECO:0000256" key="2">
    <source>
        <dbReference type="ARBA" id="ARBA00011209"/>
    </source>
</evidence>
<comment type="catalytic activity">
    <reaction evidence="3 4">
        <text>a 2'-deoxyribonucleoside 5'-diphosphate + [thioredoxin]-disulfide + H2O = a ribonucleoside 5'-diphosphate + [thioredoxin]-dithiol</text>
        <dbReference type="Rhea" id="RHEA:23252"/>
        <dbReference type="Rhea" id="RHEA-COMP:10698"/>
        <dbReference type="Rhea" id="RHEA-COMP:10700"/>
        <dbReference type="ChEBI" id="CHEBI:15377"/>
        <dbReference type="ChEBI" id="CHEBI:29950"/>
        <dbReference type="ChEBI" id="CHEBI:50058"/>
        <dbReference type="ChEBI" id="CHEBI:57930"/>
        <dbReference type="ChEBI" id="CHEBI:73316"/>
        <dbReference type="EC" id="1.17.4.1"/>
    </reaction>
</comment>
<comment type="caution">
    <text evidence="7">The sequence shown here is derived from an EMBL/GenBank/DDBJ whole genome shotgun (WGS) entry which is preliminary data.</text>
</comment>
<evidence type="ECO:0000256" key="4">
    <source>
        <dbReference type="PIRNR" id="PIRNR000355"/>
    </source>
</evidence>
<dbReference type="NCBIfam" id="NF005550">
    <property type="entry name" value="PRK07209.1"/>
    <property type="match status" value="1"/>
</dbReference>
<dbReference type="InterPro" id="IPR000358">
    <property type="entry name" value="RNR_small_fam"/>
</dbReference>
<protein>
    <recommendedName>
        <fullName evidence="4">Ribonucleoside-diphosphate reductase subunit beta</fullName>
        <ecNumber evidence="4">1.17.4.1</ecNumber>
    </recommendedName>
</protein>
<comment type="cofactor">
    <cofactor evidence="4 5">
        <name>Fe cation</name>
        <dbReference type="ChEBI" id="CHEBI:24875"/>
    </cofactor>
    <text evidence="4 5">Binds 2 iron ions per subunit.</text>
</comment>
<keyword evidence="4 5" id="KW-0479">Metal-binding</keyword>
<dbReference type="NCBIfam" id="NF007186">
    <property type="entry name" value="PRK09614.1-5"/>
    <property type="match status" value="1"/>
</dbReference>
<keyword evidence="4" id="KW-0560">Oxidoreductase</keyword>
<evidence type="ECO:0000256" key="6">
    <source>
        <dbReference type="SAM" id="MobiDB-lite"/>
    </source>
</evidence>
<keyword evidence="4" id="KW-0215">Deoxyribonucleotide synthesis</keyword>
<feature type="binding site" evidence="5">
    <location>
        <position position="245"/>
    </location>
    <ligand>
        <name>Fe cation</name>
        <dbReference type="ChEBI" id="CHEBI:24875"/>
        <label>2</label>
    </ligand>
</feature>
<feature type="binding site" evidence="5">
    <location>
        <position position="172"/>
    </location>
    <ligand>
        <name>Fe cation</name>
        <dbReference type="ChEBI" id="CHEBI:24875"/>
        <label>1</label>
    </ligand>
</feature>
<evidence type="ECO:0000313" key="8">
    <source>
        <dbReference type="Proteomes" id="UP000245469"/>
    </source>
</evidence>
<dbReference type="GO" id="GO:0004748">
    <property type="term" value="F:ribonucleoside-diphosphate reductase activity, thioredoxin disulfide as acceptor"/>
    <property type="evidence" value="ECO:0007669"/>
    <property type="project" value="UniProtKB-EC"/>
</dbReference>
<proteinExistence type="inferred from homology"/>
<organism evidence="7 8">
    <name type="scientific">Quadrisphaera granulorum</name>
    <dbReference type="NCBI Taxonomy" id="317664"/>
    <lineage>
        <taxon>Bacteria</taxon>
        <taxon>Bacillati</taxon>
        <taxon>Actinomycetota</taxon>
        <taxon>Actinomycetes</taxon>
        <taxon>Kineosporiales</taxon>
        <taxon>Kineosporiaceae</taxon>
        <taxon>Quadrisphaera</taxon>
    </lineage>
</organism>
<keyword evidence="8" id="KW-1185">Reference proteome</keyword>
<dbReference type="GO" id="GO:0009263">
    <property type="term" value="P:deoxyribonucleotide biosynthetic process"/>
    <property type="evidence" value="ECO:0007669"/>
    <property type="project" value="UniProtKB-KW"/>
</dbReference>
<dbReference type="PANTHER" id="PTHR23409:SF18">
    <property type="entry name" value="RIBONUCLEOSIDE-DIPHOSPHATE REDUCTASE SUBUNIT M2"/>
    <property type="match status" value="1"/>
</dbReference>
<dbReference type="EMBL" id="QGDQ01000010">
    <property type="protein sequence ID" value="PWJ53789.1"/>
    <property type="molecule type" value="Genomic_DNA"/>
</dbReference>
<dbReference type="UniPathway" id="UPA00326"/>
<comment type="function">
    <text evidence="4">Provides the precursors necessary for DNA synthesis. Catalyzes the biosynthesis of deoxyribonucleotides from the corresponding ribonucleotides.</text>
</comment>
<evidence type="ECO:0000256" key="1">
    <source>
        <dbReference type="ARBA" id="ARBA00009303"/>
    </source>
</evidence>
<feature type="binding site" evidence="5">
    <location>
        <position position="282"/>
    </location>
    <ligand>
        <name>Fe cation</name>
        <dbReference type="ChEBI" id="CHEBI:24875"/>
        <label>2</label>
    </ligand>
</feature>
<comment type="similarity">
    <text evidence="1 4">Belongs to the ribonucleoside diphosphate reductase small chain family.</text>
</comment>
<feature type="binding site" evidence="5">
    <location>
        <position position="172"/>
    </location>
    <ligand>
        <name>Fe cation</name>
        <dbReference type="ChEBI" id="CHEBI:24875"/>
        <label>2</label>
    </ligand>
</feature>
<dbReference type="GO" id="GO:0046872">
    <property type="term" value="F:metal ion binding"/>
    <property type="evidence" value="ECO:0007669"/>
    <property type="project" value="UniProtKB-KW"/>
</dbReference>
<evidence type="ECO:0000256" key="5">
    <source>
        <dbReference type="PIRSR" id="PIRSR000355-2"/>
    </source>
</evidence>
<dbReference type="AlphaFoldDB" id="A0A316A8L6"/>
<name>A0A316A8L6_9ACTN</name>
<reference evidence="7 8" key="1">
    <citation type="submission" date="2018-03" db="EMBL/GenBank/DDBJ databases">
        <title>Genomic Encyclopedia of Archaeal and Bacterial Type Strains, Phase II (KMG-II): from individual species to whole genera.</title>
        <authorList>
            <person name="Goeker M."/>
        </authorList>
    </citation>
    <scope>NUCLEOTIDE SEQUENCE [LARGE SCALE GENOMIC DNA]</scope>
    <source>
        <strain evidence="7 8">DSM 44889</strain>
    </source>
</reference>
<evidence type="ECO:0000256" key="3">
    <source>
        <dbReference type="ARBA" id="ARBA00047754"/>
    </source>
</evidence>
<dbReference type="PANTHER" id="PTHR23409">
    <property type="entry name" value="RIBONUCLEOSIDE-DIPHOSPHATE REDUCTASE SMALL CHAIN"/>
    <property type="match status" value="1"/>
</dbReference>
<dbReference type="Proteomes" id="UP000245469">
    <property type="component" value="Unassembled WGS sequence"/>
</dbReference>
<feature type="region of interest" description="Disordered" evidence="6">
    <location>
        <begin position="1"/>
        <end position="36"/>
    </location>
</feature>
<gene>
    <name evidence="7" type="ORF">BXY45_11032</name>
</gene>
<comment type="subunit">
    <text evidence="2">Tetramer of two alpha and two beta subunits.</text>
</comment>
<accession>A0A316A8L6</accession>
<dbReference type="Pfam" id="PF00268">
    <property type="entry name" value="Ribonuc_red_sm"/>
    <property type="match status" value="1"/>
</dbReference>
<dbReference type="Gene3D" id="1.10.620.20">
    <property type="entry name" value="Ribonucleotide Reductase, subunit A"/>
    <property type="match status" value="1"/>
</dbReference>
<dbReference type="EC" id="1.17.4.1" evidence="4"/>
<dbReference type="InterPro" id="IPR009078">
    <property type="entry name" value="Ferritin-like_SF"/>
</dbReference>
<dbReference type="InterPro" id="IPR033909">
    <property type="entry name" value="RNR_small"/>
</dbReference>
<evidence type="ECO:0000313" key="7">
    <source>
        <dbReference type="EMBL" id="PWJ53789.1"/>
    </source>
</evidence>
<dbReference type="PIRSF" id="PIRSF000355">
    <property type="entry name" value="NrdB"/>
    <property type="match status" value="1"/>
</dbReference>
<dbReference type="CDD" id="cd01049">
    <property type="entry name" value="RNRR2"/>
    <property type="match status" value="1"/>
</dbReference>